<accession>A0A2A4XBA2</accession>
<reference evidence="5" key="1">
    <citation type="submission" date="2017-08" db="EMBL/GenBank/DDBJ databases">
        <title>A dynamic microbial community with high functional redundancy inhabits the cold, oxic subseafloor aquifer.</title>
        <authorList>
            <person name="Tully B.J."/>
            <person name="Wheat C.G."/>
            <person name="Glazer B.T."/>
            <person name="Huber J.A."/>
        </authorList>
    </citation>
    <scope>NUCLEOTIDE SEQUENCE [LARGE SCALE GENOMIC DNA]</scope>
</reference>
<proteinExistence type="predicted"/>
<dbReference type="AlphaFoldDB" id="A0A2A4XBA2"/>
<name>A0A2A4XBA2_9GAMM</name>
<feature type="signal peptide" evidence="2">
    <location>
        <begin position="1"/>
        <end position="23"/>
    </location>
</feature>
<dbReference type="InterPro" id="IPR050261">
    <property type="entry name" value="FrsA_esterase"/>
</dbReference>
<comment type="caution">
    <text evidence="4">The sequence shown here is derived from an EMBL/GenBank/DDBJ whole genome shotgun (WGS) entry which is preliminary data.</text>
</comment>
<dbReference type="Gene3D" id="3.40.50.1820">
    <property type="entry name" value="alpha/beta hydrolase"/>
    <property type="match status" value="1"/>
</dbReference>
<dbReference type="GO" id="GO:0052689">
    <property type="term" value="F:carboxylic ester hydrolase activity"/>
    <property type="evidence" value="ECO:0007669"/>
    <property type="project" value="UniProtKB-ARBA"/>
</dbReference>
<dbReference type="InterPro" id="IPR029058">
    <property type="entry name" value="AB_hydrolase_fold"/>
</dbReference>
<sequence length="290" mass="31558">MPIRIRYLLALTLILSFSVNVSAQVISRESLGNPGPYQVAYYSSYPAVPEFSAATIYFPANKGEDFGGVAISPGFVESQENMSWWGSHLASHGFAVLTLDTNELRDDPSLRADALMAAIEVLRNESDRMGGTLRGKILKDRMSIMGHSMGGGGTLIAANAHGAELKAAIPFTPWQPDGSFAEISIPTLVIAGENDLIAPVADHALPHFESLSEDIPKMYLEIKGGNHFIANTDTGDDRLTPNIDVHDLVGGMAVAWLKLFVDGDEDYRELVFGEMPANDRDRLSSWKFSE</sequence>
<dbReference type="Proteomes" id="UP000218767">
    <property type="component" value="Unassembled WGS sequence"/>
</dbReference>
<evidence type="ECO:0000259" key="3">
    <source>
        <dbReference type="Pfam" id="PF12740"/>
    </source>
</evidence>
<feature type="domain" description="PET hydrolase/cutinase-like" evidence="3">
    <location>
        <begin position="35"/>
        <end position="273"/>
    </location>
</feature>
<evidence type="ECO:0000313" key="4">
    <source>
        <dbReference type="EMBL" id="PCI79766.1"/>
    </source>
</evidence>
<gene>
    <name evidence="4" type="ORF">COB20_04055</name>
</gene>
<protein>
    <submittedName>
        <fullName evidence="4">Alpha/beta hydrolase</fullName>
    </submittedName>
</protein>
<dbReference type="PANTHER" id="PTHR22946">
    <property type="entry name" value="DIENELACTONE HYDROLASE DOMAIN-CONTAINING PROTEIN-RELATED"/>
    <property type="match status" value="1"/>
</dbReference>
<dbReference type="Pfam" id="PF12740">
    <property type="entry name" value="PETase"/>
    <property type="match status" value="1"/>
</dbReference>
<dbReference type="EMBL" id="NVUL01000014">
    <property type="protein sequence ID" value="PCI79766.1"/>
    <property type="molecule type" value="Genomic_DNA"/>
</dbReference>
<evidence type="ECO:0000256" key="2">
    <source>
        <dbReference type="SAM" id="SignalP"/>
    </source>
</evidence>
<keyword evidence="2" id="KW-0732">Signal</keyword>
<dbReference type="PANTHER" id="PTHR22946:SF9">
    <property type="entry name" value="POLYKETIDE TRANSFERASE AF380"/>
    <property type="match status" value="1"/>
</dbReference>
<dbReference type="SUPFAM" id="SSF53474">
    <property type="entry name" value="alpha/beta-Hydrolases"/>
    <property type="match status" value="1"/>
</dbReference>
<keyword evidence="1 4" id="KW-0378">Hydrolase</keyword>
<dbReference type="InterPro" id="IPR041127">
    <property type="entry name" value="PET_hydrolase/cutinase-like"/>
</dbReference>
<evidence type="ECO:0000256" key="1">
    <source>
        <dbReference type="ARBA" id="ARBA00022801"/>
    </source>
</evidence>
<organism evidence="4 5">
    <name type="scientific">SAR86 cluster bacterium</name>
    <dbReference type="NCBI Taxonomy" id="2030880"/>
    <lineage>
        <taxon>Bacteria</taxon>
        <taxon>Pseudomonadati</taxon>
        <taxon>Pseudomonadota</taxon>
        <taxon>Gammaproteobacteria</taxon>
        <taxon>SAR86 cluster</taxon>
    </lineage>
</organism>
<evidence type="ECO:0000313" key="5">
    <source>
        <dbReference type="Proteomes" id="UP000218767"/>
    </source>
</evidence>
<feature type="chain" id="PRO_5012314259" evidence="2">
    <location>
        <begin position="24"/>
        <end position="290"/>
    </location>
</feature>